<evidence type="ECO:0000313" key="1">
    <source>
        <dbReference type="EMBL" id="EDS17328.1"/>
    </source>
</evidence>
<dbReference type="AlphaFoldDB" id="B0N690"/>
<organism evidence="1 2">
    <name type="scientific">Thomasclavelia ramosa DSM 1402</name>
    <dbReference type="NCBI Taxonomy" id="445974"/>
    <lineage>
        <taxon>Bacteria</taxon>
        <taxon>Bacillati</taxon>
        <taxon>Bacillota</taxon>
        <taxon>Erysipelotrichia</taxon>
        <taxon>Erysipelotrichales</taxon>
        <taxon>Coprobacillaceae</taxon>
        <taxon>Thomasclavelia</taxon>
    </lineage>
</organism>
<reference evidence="1" key="1">
    <citation type="submission" date="2007-11" db="EMBL/GenBank/DDBJ databases">
        <authorList>
            <person name="Fulton L."/>
            <person name="Clifton S."/>
            <person name="Fulton B."/>
            <person name="Xu J."/>
            <person name="Minx P."/>
            <person name="Pepin K.H."/>
            <person name="Johnson M."/>
            <person name="Thiruvilangam P."/>
            <person name="Bhonagiri V."/>
            <person name="Nash W.E."/>
            <person name="Mardis E.R."/>
            <person name="Wilson R.K."/>
        </authorList>
    </citation>
    <scope>NUCLEOTIDE SEQUENCE [LARGE SCALE GENOMIC DNA]</scope>
    <source>
        <strain evidence="1">DSM 1402</strain>
    </source>
</reference>
<name>B0N690_9FIRM</name>
<gene>
    <name evidence="1" type="ORF">CLORAM_02111</name>
</gene>
<reference evidence="1" key="2">
    <citation type="submission" date="2014-06" db="EMBL/GenBank/DDBJ databases">
        <title>Draft genome sequence of Clostridium ramosum(DSM 1402).</title>
        <authorList>
            <person name="Sudarsanam P."/>
            <person name="Ley R."/>
            <person name="Guruge J."/>
            <person name="Turnbaugh P.J."/>
            <person name="Mahowald M."/>
            <person name="Liep D."/>
            <person name="Gordon J."/>
        </authorList>
    </citation>
    <scope>NUCLEOTIDE SEQUENCE</scope>
    <source>
        <strain evidence="1">DSM 1402</strain>
    </source>
</reference>
<dbReference type="HOGENOM" id="CLU_3216043_0_0_9"/>
<protein>
    <submittedName>
        <fullName evidence="1">Uncharacterized protein</fullName>
    </submittedName>
</protein>
<keyword evidence="2" id="KW-1185">Reference proteome</keyword>
<proteinExistence type="predicted"/>
<evidence type="ECO:0000313" key="2">
    <source>
        <dbReference type="Proteomes" id="UP000005798"/>
    </source>
</evidence>
<comment type="caution">
    <text evidence="1">The sequence shown here is derived from an EMBL/GenBank/DDBJ whole genome shotgun (WGS) entry which is preliminary data.</text>
</comment>
<sequence>MEINGMSCTDCQQQIENEFNQKKIYLEQHLAVLLPKQDASVESV</sequence>
<dbReference type="EMBL" id="ABFX02000008">
    <property type="protein sequence ID" value="EDS17328.1"/>
    <property type="molecule type" value="Genomic_DNA"/>
</dbReference>
<dbReference type="Proteomes" id="UP000005798">
    <property type="component" value="Unassembled WGS sequence"/>
</dbReference>
<accession>B0N690</accession>